<accession>A0A518E398</accession>
<evidence type="ECO:0000256" key="1">
    <source>
        <dbReference type="SAM" id="MobiDB-lite"/>
    </source>
</evidence>
<evidence type="ECO:0000313" key="2">
    <source>
        <dbReference type="EMBL" id="QDU98567.1"/>
    </source>
</evidence>
<organism evidence="2 3">
    <name type="scientific">Lignipirellula cremea</name>
    <dbReference type="NCBI Taxonomy" id="2528010"/>
    <lineage>
        <taxon>Bacteria</taxon>
        <taxon>Pseudomonadati</taxon>
        <taxon>Planctomycetota</taxon>
        <taxon>Planctomycetia</taxon>
        <taxon>Pirellulales</taxon>
        <taxon>Pirellulaceae</taxon>
        <taxon>Lignipirellula</taxon>
    </lineage>
</organism>
<dbReference type="EMBL" id="CP036433">
    <property type="protein sequence ID" value="QDU98567.1"/>
    <property type="molecule type" value="Genomic_DNA"/>
</dbReference>
<dbReference type="SUPFAM" id="SSF53649">
    <property type="entry name" value="Alkaline phosphatase-like"/>
    <property type="match status" value="1"/>
</dbReference>
<feature type="region of interest" description="Disordered" evidence="1">
    <location>
        <begin position="37"/>
        <end position="57"/>
    </location>
</feature>
<dbReference type="InterPro" id="IPR010869">
    <property type="entry name" value="DUF1501"/>
</dbReference>
<dbReference type="AlphaFoldDB" id="A0A518E398"/>
<reference evidence="2 3" key="1">
    <citation type="submission" date="2019-02" db="EMBL/GenBank/DDBJ databases">
        <title>Deep-cultivation of Planctomycetes and their phenomic and genomic characterization uncovers novel biology.</title>
        <authorList>
            <person name="Wiegand S."/>
            <person name="Jogler M."/>
            <person name="Boedeker C."/>
            <person name="Pinto D."/>
            <person name="Vollmers J."/>
            <person name="Rivas-Marin E."/>
            <person name="Kohn T."/>
            <person name="Peeters S.H."/>
            <person name="Heuer A."/>
            <person name="Rast P."/>
            <person name="Oberbeckmann S."/>
            <person name="Bunk B."/>
            <person name="Jeske O."/>
            <person name="Meyerdierks A."/>
            <person name="Storesund J.E."/>
            <person name="Kallscheuer N."/>
            <person name="Luecker S."/>
            <person name="Lage O.M."/>
            <person name="Pohl T."/>
            <person name="Merkel B.J."/>
            <person name="Hornburger P."/>
            <person name="Mueller R.-W."/>
            <person name="Bruemmer F."/>
            <person name="Labrenz M."/>
            <person name="Spormann A.M."/>
            <person name="Op den Camp H."/>
            <person name="Overmann J."/>
            <person name="Amann R."/>
            <person name="Jetten M.S.M."/>
            <person name="Mascher T."/>
            <person name="Medema M.H."/>
            <person name="Devos D.P."/>
            <person name="Kaster A.-K."/>
            <person name="Ovreas L."/>
            <person name="Rohde M."/>
            <person name="Galperin M.Y."/>
            <person name="Jogler C."/>
        </authorList>
    </citation>
    <scope>NUCLEOTIDE SEQUENCE [LARGE SCALE GENOMIC DNA]</scope>
    <source>
        <strain evidence="2 3">Pla85_3_4</strain>
    </source>
</reference>
<dbReference type="Pfam" id="PF07394">
    <property type="entry name" value="DUF1501"/>
    <property type="match status" value="1"/>
</dbReference>
<dbReference type="PANTHER" id="PTHR43737">
    <property type="entry name" value="BLL7424 PROTEIN"/>
    <property type="match status" value="1"/>
</dbReference>
<evidence type="ECO:0000313" key="3">
    <source>
        <dbReference type="Proteomes" id="UP000317648"/>
    </source>
</evidence>
<dbReference type="RefSeq" id="WP_145057925.1">
    <property type="nucleotide sequence ID" value="NZ_CP036433.1"/>
</dbReference>
<dbReference type="PANTHER" id="PTHR43737:SF1">
    <property type="entry name" value="DUF1501 DOMAIN-CONTAINING PROTEIN"/>
    <property type="match status" value="1"/>
</dbReference>
<dbReference type="KEGG" id="lcre:Pla8534_64380"/>
<keyword evidence="3" id="KW-1185">Reference proteome</keyword>
<feature type="compositionally biased region" description="Polar residues" evidence="1">
    <location>
        <begin position="37"/>
        <end position="49"/>
    </location>
</feature>
<sequence length="478" mass="52441">MSIDQPLHVRPLGGRRDFLRNAFCGFGGMALSSLLQQEQGQAKAPTSENPLAAKKPHHPAKARSVIFLFMAGGPSQLETFDPKPLLNKLHGQPRPAAFGEAKYQFIKSDAKLLGVKRKFRPCGESGIEVSDLFPHLGDCIDDVAVIRSCYGDKVVHSAAQYELFSGRTAPGFPSMGSWSLYGLGAETDSLPAYVVMPDPLGALEAGQPMYMHGFLPAAYQPTMLRPGDRPVLNLRLPEGVQPDQRRRTMRLIQELNQAALSPGDQELEARLAAYDLAFRMQTSAPAAFDLGEETQETLDLYGVGRKPTHDYGRRCLLARRLVERGVRFVCVVAGGGPGNMQWDAHADIEENHLRKAGETDQPAAALLTDLKRRGLLDETLVLWGGEFGRSPEAQGEGRDHHNLGFTMLMAGGGIRGGQVIGATDEIGLKAVEQPHHFRDIHATMLHQLGLDQHRLTYPHLGRDERLTFVEGDVIKEIV</sequence>
<proteinExistence type="predicted"/>
<protein>
    <recommendedName>
        <fullName evidence="4">Sulfatase</fullName>
    </recommendedName>
</protein>
<dbReference type="OrthoDB" id="127333at2"/>
<dbReference type="InterPro" id="IPR017850">
    <property type="entry name" value="Alkaline_phosphatase_core_sf"/>
</dbReference>
<gene>
    <name evidence="2" type="ORF">Pla8534_64380</name>
</gene>
<dbReference type="Proteomes" id="UP000317648">
    <property type="component" value="Chromosome"/>
</dbReference>
<evidence type="ECO:0008006" key="4">
    <source>
        <dbReference type="Google" id="ProtNLM"/>
    </source>
</evidence>
<name>A0A518E398_9BACT</name>